<dbReference type="Proteomes" id="UP000729402">
    <property type="component" value="Unassembled WGS sequence"/>
</dbReference>
<reference evidence="2" key="2">
    <citation type="submission" date="2021-02" db="EMBL/GenBank/DDBJ databases">
        <authorList>
            <person name="Kimball J.A."/>
            <person name="Haas M.W."/>
            <person name="Macchietto M."/>
            <person name="Kono T."/>
            <person name="Duquette J."/>
            <person name="Shao M."/>
        </authorList>
    </citation>
    <scope>NUCLEOTIDE SEQUENCE</scope>
    <source>
        <tissue evidence="2">Fresh leaf tissue</tissue>
    </source>
</reference>
<feature type="region of interest" description="Disordered" evidence="1">
    <location>
        <begin position="101"/>
        <end position="161"/>
    </location>
</feature>
<dbReference type="EMBL" id="JAAALK010000282">
    <property type="protein sequence ID" value="KAG8079226.1"/>
    <property type="molecule type" value="Genomic_DNA"/>
</dbReference>
<protein>
    <submittedName>
        <fullName evidence="2">Uncharacterized protein</fullName>
    </submittedName>
</protein>
<keyword evidence="3" id="KW-1185">Reference proteome</keyword>
<evidence type="ECO:0000256" key="1">
    <source>
        <dbReference type="SAM" id="MobiDB-lite"/>
    </source>
</evidence>
<sequence>MARCASSGDGSTGGRQQRSLTMARLATRPVGEAVAAAVVGGGALAVDGGRGTTLACRGTGFHARIDIHGSQPRSTAGCEHHRRGSCGQWGLDDQRGANNREWIGVDPVDDGVDLAPTEPVGLGDGDEDECDARSTPMRRESPNSEAPDLARKVAVDRLHMG</sequence>
<name>A0A8J5SNJ2_ZIZPA</name>
<organism evidence="2 3">
    <name type="scientific">Zizania palustris</name>
    <name type="common">Northern wild rice</name>
    <dbReference type="NCBI Taxonomy" id="103762"/>
    <lineage>
        <taxon>Eukaryota</taxon>
        <taxon>Viridiplantae</taxon>
        <taxon>Streptophyta</taxon>
        <taxon>Embryophyta</taxon>
        <taxon>Tracheophyta</taxon>
        <taxon>Spermatophyta</taxon>
        <taxon>Magnoliopsida</taxon>
        <taxon>Liliopsida</taxon>
        <taxon>Poales</taxon>
        <taxon>Poaceae</taxon>
        <taxon>BOP clade</taxon>
        <taxon>Oryzoideae</taxon>
        <taxon>Oryzeae</taxon>
        <taxon>Zizaniinae</taxon>
        <taxon>Zizania</taxon>
    </lineage>
</organism>
<evidence type="ECO:0000313" key="2">
    <source>
        <dbReference type="EMBL" id="KAG8079226.1"/>
    </source>
</evidence>
<feature type="compositionally biased region" description="Basic and acidic residues" evidence="1">
    <location>
        <begin position="137"/>
        <end position="161"/>
    </location>
</feature>
<proteinExistence type="predicted"/>
<comment type="caution">
    <text evidence="2">The sequence shown here is derived from an EMBL/GenBank/DDBJ whole genome shotgun (WGS) entry which is preliminary data.</text>
</comment>
<dbReference type="AlphaFoldDB" id="A0A8J5SNJ2"/>
<gene>
    <name evidence="2" type="ORF">GUJ93_ZPchr0007g4043</name>
</gene>
<accession>A0A8J5SNJ2</accession>
<evidence type="ECO:0000313" key="3">
    <source>
        <dbReference type="Proteomes" id="UP000729402"/>
    </source>
</evidence>
<reference evidence="2" key="1">
    <citation type="journal article" date="2021" name="bioRxiv">
        <title>Whole Genome Assembly and Annotation of Northern Wild Rice, Zizania palustris L., Supports a Whole Genome Duplication in the Zizania Genus.</title>
        <authorList>
            <person name="Haas M."/>
            <person name="Kono T."/>
            <person name="Macchietto M."/>
            <person name="Millas R."/>
            <person name="McGilp L."/>
            <person name="Shao M."/>
            <person name="Duquette J."/>
            <person name="Hirsch C.N."/>
            <person name="Kimball J."/>
        </authorList>
    </citation>
    <scope>NUCLEOTIDE SEQUENCE</scope>
    <source>
        <tissue evidence="2">Fresh leaf tissue</tissue>
    </source>
</reference>